<reference evidence="5 6" key="1">
    <citation type="submission" date="2014-02" db="EMBL/GenBank/DDBJ databases">
        <title>Single nucleus genome sequencing reveals high similarity among nuclei of an endomycorrhizal fungus.</title>
        <authorList>
            <person name="Lin K."/>
            <person name="Geurts R."/>
            <person name="Zhang Z."/>
            <person name="Limpens E."/>
            <person name="Saunders D.G."/>
            <person name="Mu D."/>
            <person name="Pang E."/>
            <person name="Cao H."/>
            <person name="Cha H."/>
            <person name="Lin T."/>
            <person name="Zhou Q."/>
            <person name="Shang Y."/>
            <person name="Li Y."/>
            <person name="Ivanov S."/>
            <person name="Sharma T."/>
            <person name="Velzen R.V."/>
            <person name="Ruijter N.D."/>
            <person name="Aanen D.K."/>
            <person name="Win J."/>
            <person name="Kamoun S."/>
            <person name="Bisseling T."/>
            <person name="Huang S."/>
        </authorList>
    </citation>
    <scope>NUCLEOTIDE SEQUENCE [LARGE SCALE GENOMIC DNA]</scope>
    <source>
        <strain evidence="6">DAOM197198w</strain>
    </source>
</reference>
<proteinExistence type="predicted"/>
<dbReference type="OrthoDB" id="2319664at2759"/>
<gene>
    <name evidence="5" type="ORF">RirG_026880</name>
</gene>
<evidence type="ECO:0000313" key="6">
    <source>
        <dbReference type="Proteomes" id="UP000022910"/>
    </source>
</evidence>
<comment type="caution">
    <text evidence="5">The sequence shown here is derived from an EMBL/GenBank/DDBJ whole genome shotgun (WGS) entry which is preliminary data.</text>
</comment>
<dbReference type="GO" id="GO:0005576">
    <property type="term" value="C:extracellular region"/>
    <property type="evidence" value="ECO:0007669"/>
    <property type="project" value="UniProtKB-SubCell"/>
</dbReference>
<dbReference type="HOGENOM" id="CLU_1636288_0_0_1"/>
<comment type="subcellular location">
    <subcellularLocation>
        <location evidence="1">Host cell</location>
    </subcellularLocation>
    <subcellularLocation>
        <location evidence="2">Secreted</location>
    </subcellularLocation>
</comment>
<evidence type="ECO:0000313" key="5">
    <source>
        <dbReference type="EMBL" id="EXX77105.1"/>
    </source>
</evidence>
<evidence type="ECO:0000259" key="4">
    <source>
        <dbReference type="Pfam" id="PF20147"/>
    </source>
</evidence>
<evidence type="ECO:0000256" key="3">
    <source>
        <dbReference type="ARBA" id="ARBA00022525"/>
    </source>
</evidence>
<protein>
    <recommendedName>
        <fullName evidence="4">Crinkler effector protein N-terminal domain-containing protein</fullName>
    </recommendedName>
</protein>
<feature type="domain" description="Crinkler effector protein N-terminal" evidence="4">
    <location>
        <begin position="8"/>
        <end position="111"/>
    </location>
</feature>
<dbReference type="GO" id="GO:0043657">
    <property type="term" value="C:host cell"/>
    <property type="evidence" value="ECO:0007669"/>
    <property type="project" value="UniProtKB-SubCell"/>
</dbReference>
<dbReference type="Proteomes" id="UP000022910">
    <property type="component" value="Unassembled WGS sequence"/>
</dbReference>
<evidence type="ECO:0000256" key="1">
    <source>
        <dbReference type="ARBA" id="ARBA00004340"/>
    </source>
</evidence>
<name>A0A015KC36_RHIIW</name>
<dbReference type="AlphaFoldDB" id="A0A015KC36"/>
<dbReference type="Pfam" id="PF20147">
    <property type="entry name" value="Crinkler"/>
    <property type="match status" value="1"/>
</dbReference>
<dbReference type="EMBL" id="JEMT01011681">
    <property type="protein sequence ID" value="EXX77105.1"/>
    <property type="molecule type" value="Genomic_DNA"/>
</dbReference>
<keyword evidence="3" id="KW-0964">Secreted</keyword>
<dbReference type="InterPro" id="IPR045379">
    <property type="entry name" value="Crinkler_N"/>
</dbReference>
<evidence type="ECO:0000256" key="2">
    <source>
        <dbReference type="ARBA" id="ARBA00004613"/>
    </source>
</evidence>
<keyword evidence="6" id="KW-1185">Reference proteome</keyword>
<accession>A0A015KC36</accession>
<organism evidence="5 6">
    <name type="scientific">Rhizophagus irregularis (strain DAOM 197198w)</name>
    <name type="common">Glomus intraradices</name>
    <dbReference type="NCBI Taxonomy" id="1432141"/>
    <lineage>
        <taxon>Eukaryota</taxon>
        <taxon>Fungi</taxon>
        <taxon>Fungi incertae sedis</taxon>
        <taxon>Mucoromycota</taxon>
        <taxon>Glomeromycotina</taxon>
        <taxon>Glomeromycetes</taxon>
        <taxon>Glomerales</taxon>
        <taxon>Glomeraceae</taxon>
        <taxon>Rhizophagus</taxon>
    </lineage>
</organism>
<sequence length="162" mass="18613">MPPKKAPIYCLVHGNPESSVFRIKYDKNMTIDELRKVIWKEKIEVPEHVKAKDLILYQVDINLNTQNLKRTALGNQDANIVNDLGGQVLSPMDTIKEIFPVLANKHIYIIVCVPDVAIRRNDDVIIARLDKLDQNVDRIDKNIEDIKREKSSVHISGVTERY</sequence>